<evidence type="ECO:0000256" key="2">
    <source>
        <dbReference type="ARBA" id="ARBA00022679"/>
    </source>
</evidence>
<dbReference type="GO" id="GO:0031388">
    <property type="term" value="P:organic acid phosphorylation"/>
    <property type="evidence" value="ECO:0007669"/>
    <property type="project" value="UniProtKB-UniRule"/>
</dbReference>
<protein>
    <submittedName>
        <fullName evidence="5">Glycerate kinase</fullName>
        <ecNumber evidence="5">2.7.1.-</ecNumber>
    </submittedName>
</protein>
<evidence type="ECO:0000256" key="4">
    <source>
        <dbReference type="PIRNR" id="PIRNR006078"/>
    </source>
</evidence>
<dbReference type="SUPFAM" id="SSF110738">
    <property type="entry name" value="Glycerate kinase I"/>
    <property type="match status" value="1"/>
</dbReference>
<organism evidence="5 6">
    <name type="scientific">Rothia koreensis</name>
    <dbReference type="NCBI Taxonomy" id="592378"/>
    <lineage>
        <taxon>Bacteria</taxon>
        <taxon>Bacillati</taxon>
        <taxon>Actinomycetota</taxon>
        <taxon>Actinomycetes</taxon>
        <taxon>Micrococcales</taxon>
        <taxon>Micrococcaceae</taxon>
        <taxon>Rothia</taxon>
    </lineage>
</organism>
<sequence>MPRVLIACDKFKGSATSQQIADALGRGLRRVAGIEVSAIAVADGGDGTLDACDRLGYERITRTVAGPDGTFVSAQLSLDRSRHRAVIEVAAAAGLALVSRDGRIRPDAEAERATTAGVGELILSALDEGARDVILGLGGSATTDAGAGMLMALGLHLVDASGERVTDLRRLGDVRRVNLSQMDARLAETRFIAATDVTNPLTGPQGAAAVYGPQKGLRQDRIDDVDRALGSFATVTEAALGCHGASHAAGAGAAGGLGFAAVTYLGAEIISGADLLLDLAGFDALAASADLVITGEGRIDDQTLSGKAPAVVARRARDLGKAVVAVCGTCEATDDSPLRDTYTSIHALTDVNSDVAACIRDPVPLVTEIGARIGARLGLGGEKNVVSACLYSGPHDGDTQPQPARPCP</sequence>
<dbReference type="InterPro" id="IPR004381">
    <property type="entry name" value="Glycerate_kinase"/>
</dbReference>
<name>A0A7K1LFI4_9MICC</name>
<dbReference type="GO" id="GO:0008887">
    <property type="term" value="F:glycerate kinase activity"/>
    <property type="evidence" value="ECO:0007669"/>
    <property type="project" value="UniProtKB-UniRule"/>
</dbReference>
<evidence type="ECO:0000313" key="5">
    <source>
        <dbReference type="EMBL" id="MUN53945.1"/>
    </source>
</evidence>
<dbReference type="InterPro" id="IPR018193">
    <property type="entry name" value="Glyc_kinase_flavodox-like_fold"/>
</dbReference>
<evidence type="ECO:0000256" key="1">
    <source>
        <dbReference type="ARBA" id="ARBA00006284"/>
    </source>
</evidence>
<dbReference type="AlphaFoldDB" id="A0A7K1LFI4"/>
<evidence type="ECO:0000256" key="3">
    <source>
        <dbReference type="ARBA" id="ARBA00022777"/>
    </source>
</evidence>
<dbReference type="OrthoDB" id="9774290at2"/>
<dbReference type="EC" id="2.7.1.-" evidence="5"/>
<keyword evidence="2 4" id="KW-0808">Transferase</keyword>
<evidence type="ECO:0000313" key="6">
    <source>
        <dbReference type="Proteomes" id="UP000462152"/>
    </source>
</evidence>
<dbReference type="EMBL" id="WOGT01000001">
    <property type="protein sequence ID" value="MUN53945.1"/>
    <property type="molecule type" value="Genomic_DNA"/>
</dbReference>
<dbReference type="NCBIfam" id="TIGR00045">
    <property type="entry name" value="glycerate kinase"/>
    <property type="match status" value="1"/>
</dbReference>
<dbReference type="Pfam" id="PF02595">
    <property type="entry name" value="Gly_kinase"/>
    <property type="match status" value="1"/>
</dbReference>
<dbReference type="PANTHER" id="PTHR21599">
    <property type="entry name" value="GLYCERATE KINASE"/>
    <property type="match status" value="1"/>
</dbReference>
<keyword evidence="3 4" id="KW-0418">Kinase</keyword>
<dbReference type="RefSeq" id="WP_129314045.1">
    <property type="nucleotide sequence ID" value="NZ_NOIQ01000001.1"/>
</dbReference>
<gene>
    <name evidence="5" type="ORF">GMA10_01660</name>
</gene>
<comment type="similarity">
    <text evidence="1 4">Belongs to the glycerate kinase type-1 family.</text>
</comment>
<comment type="caution">
    <text evidence="5">The sequence shown here is derived from an EMBL/GenBank/DDBJ whole genome shotgun (WGS) entry which is preliminary data.</text>
</comment>
<dbReference type="PIRSF" id="PIRSF006078">
    <property type="entry name" value="GlxK"/>
    <property type="match status" value="1"/>
</dbReference>
<reference evidence="5 6" key="1">
    <citation type="submission" date="2019-12" db="EMBL/GenBank/DDBJ databases">
        <authorList>
            <person name="Li J."/>
            <person name="Shi Y."/>
            <person name="Xu G."/>
            <person name="Xiao D."/>
            <person name="Ran X."/>
        </authorList>
    </citation>
    <scope>NUCLEOTIDE SEQUENCE [LARGE SCALE GENOMIC DNA]</scope>
    <source>
        <strain evidence="5 6">JCM 15915</strain>
    </source>
</reference>
<dbReference type="InterPro" id="IPR018197">
    <property type="entry name" value="Glycerate_kinase_RE-like"/>
</dbReference>
<dbReference type="InterPro" id="IPR036129">
    <property type="entry name" value="Glycerate_kinase_sf"/>
</dbReference>
<dbReference type="PANTHER" id="PTHR21599:SF0">
    <property type="entry name" value="GLYCERATE KINASE"/>
    <property type="match status" value="1"/>
</dbReference>
<dbReference type="Proteomes" id="UP000462152">
    <property type="component" value="Unassembled WGS sequence"/>
</dbReference>
<dbReference type="Gene3D" id="3.40.50.10350">
    <property type="entry name" value="Glycerate kinase, domain 1"/>
    <property type="match status" value="1"/>
</dbReference>
<proteinExistence type="inferred from homology"/>
<keyword evidence="6" id="KW-1185">Reference proteome</keyword>
<dbReference type="Gene3D" id="3.90.1510.10">
    <property type="entry name" value="Glycerate kinase, domain 2"/>
    <property type="match status" value="1"/>
</dbReference>
<accession>A0A7K1LFI4</accession>